<dbReference type="EMBL" id="UINC01010902">
    <property type="protein sequence ID" value="SVA48318.1"/>
    <property type="molecule type" value="Genomic_DNA"/>
</dbReference>
<gene>
    <name evidence="1" type="ORF">METZ01_LOCUS101172</name>
</gene>
<accession>A0A381W8K1</accession>
<sequence length="37" mass="4419">MNILENEQATDELLRQVLKTGKSRDDWTDSTTFRYKD</sequence>
<protein>
    <submittedName>
        <fullName evidence="1">Uncharacterized protein</fullName>
    </submittedName>
</protein>
<evidence type="ECO:0000313" key="1">
    <source>
        <dbReference type="EMBL" id="SVA48318.1"/>
    </source>
</evidence>
<name>A0A381W8K1_9ZZZZ</name>
<organism evidence="1">
    <name type="scientific">marine metagenome</name>
    <dbReference type="NCBI Taxonomy" id="408172"/>
    <lineage>
        <taxon>unclassified sequences</taxon>
        <taxon>metagenomes</taxon>
        <taxon>ecological metagenomes</taxon>
    </lineage>
</organism>
<proteinExistence type="predicted"/>
<dbReference type="AlphaFoldDB" id="A0A381W8K1"/>
<reference evidence="1" key="1">
    <citation type="submission" date="2018-05" db="EMBL/GenBank/DDBJ databases">
        <authorList>
            <person name="Lanie J.A."/>
            <person name="Ng W.-L."/>
            <person name="Kazmierczak K.M."/>
            <person name="Andrzejewski T.M."/>
            <person name="Davidsen T.M."/>
            <person name="Wayne K.J."/>
            <person name="Tettelin H."/>
            <person name="Glass J.I."/>
            <person name="Rusch D."/>
            <person name="Podicherti R."/>
            <person name="Tsui H.-C.T."/>
            <person name="Winkler M.E."/>
        </authorList>
    </citation>
    <scope>NUCLEOTIDE SEQUENCE</scope>
</reference>